<feature type="non-terminal residue" evidence="1">
    <location>
        <position position="1"/>
    </location>
</feature>
<protein>
    <submittedName>
        <fullName evidence="1">Uncharacterized protein</fullName>
    </submittedName>
</protein>
<name>A0AAW2DMB6_9ROSI</name>
<accession>A0AAW2DMB6</accession>
<comment type="caution">
    <text evidence="1">The sequence shown here is derived from an EMBL/GenBank/DDBJ whole genome shotgun (WGS) entry which is preliminary data.</text>
</comment>
<dbReference type="EMBL" id="JAZDWU010000002">
    <property type="protein sequence ID" value="KAL0011850.1"/>
    <property type="molecule type" value="Genomic_DNA"/>
</dbReference>
<keyword evidence="2" id="KW-1185">Reference proteome</keyword>
<sequence length="51" mass="6007">WRMEKEQTDEEVIREASVEVSREFKTLINADGLDSLKQLQHLMLYLSLLSL</sequence>
<dbReference type="AlphaFoldDB" id="A0AAW2DMB6"/>
<gene>
    <name evidence="1" type="ORF">SO802_006958</name>
</gene>
<proteinExistence type="predicted"/>
<organism evidence="1 2">
    <name type="scientific">Lithocarpus litseifolius</name>
    <dbReference type="NCBI Taxonomy" id="425828"/>
    <lineage>
        <taxon>Eukaryota</taxon>
        <taxon>Viridiplantae</taxon>
        <taxon>Streptophyta</taxon>
        <taxon>Embryophyta</taxon>
        <taxon>Tracheophyta</taxon>
        <taxon>Spermatophyta</taxon>
        <taxon>Magnoliopsida</taxon>
        <taxon>eudicotyledons</taxon>
        <taxon>Gunneridae</taxon>
        <taxon>Pentapetalae</taxon>
        <taxon>rosids</taxon>
        <taxon>fabids</taxon>
        <taxon>Fagales</taxon>
        <taxon>Fagaceae</taxon>
        <taxon>Lithocarpus</taxon>
    </lineage>
</organism>
<reference evidence="1 2" key="1">
    <citation type="submission" date="2024-01" db="EMBL/GenBank/DDBJ databases">
        <title>A telomere-to-telomere, gap-free genome of sweet tea (Lithocarpus litseifolius).</title>
        <authorList>
            <person name="Zhou J."/>
        </authorList>
    </citation>
    <scope>NUCLEOTIDE SEQUENCE [LARGE SCALE GENOMIC DNA]</scope>
    <source>
        <strain evidence="1">Zhou-2022a</strain>
        <tissue evidence="1">Leaf</tissue>
    </source>
</reference>
<feature type="non-terminal residue" evidence="1">
    <location>
        <position position="51"/>
    </location>
</feature>
<evidence type="ECO:0000313" key="2">
    <source>
        <dbReference type="Proteomes" id="UP001459277"/>
    </source>
</evidence>
<dbReference type="Proteomes" id="UP001459277">
    <property type="component" value="Unassembled WGS sequence"/>
</dbReference>
<evidence type="ECO:0000313" key="1">
    <source>
        <dbReference type="EMBL" id="KAL0011850.1"/>
    </source>
</evidence>